<keyword evidence="9" id="KW-1185">Reference proteome</keyword>
<dbReference type="InterPro" id="IPR027640">
    <property type="entry name" value="Kinesin-like_fam"/>
</dbReference>
<accession>A0ABP1FK27</accession>
<gene>
    <name evidence="8" type="primary">g2298</name>
    <name evidence="8" type="ORF">VP750_LOCUS1969</name>
</gene>
<dbReference type="InterPro" id="IPR001752">
    <property type="entry name" value="Kinesin_motor_dom"/>
</dbReference>
<evidence type="ECO:0000256" key="5">
    <source>
        <dbReference type="PROSITE-ProRule" id="PRU00283"/>
    </source>
</evidence>
<dbReference type="SUPFAM" id="SSF52540">
    <property type="entry name" value="P-loop containing nucleoside triphosphate hydrolases"/>
    <property type="match status" value="1"/>
</dbReference>
<comment type="similarity">
    <text evidence="5">Belongs to the TRAFAC class myosin-kinesin ATPase superfamily. Kinesin family.</text>
</comment>
<dbReference type="Gene3D" id="2.60.40.10">
    <property type="entry name" value="Immunoglobulins"/>
    <property type="match status" value="22"/>
</dbReference>
<feature type="repeat" description="Filamin" evidence="4">
    <location>
        <begin position="1382"/>
        <end position="1488"/>
    </location>
</feature>
<organism evidence="8 9">
    <name type="scientific">Coccomyxa viridis</name>
    <dbReference type="NCBI Taxonomy" id="1274662"/>
    <lineage>
        <taxon>Eukaryota</taxon>
        <taxon>Viridiplantae</taxon>
        <taxon>Chlorophyta</taxon>
        <taxon>core chlorophytes</taxon>
        <taxon>Trebouxiophyceae</taxon>
        <taxon>Trebouxiophyceae incertae sedis</taxon>
        <taxon>Coccomyxaceae</taxon>
        <taxon>Coccomyxa</taxon>
    </lineage>
</organism>
<feature type="repeat" description="Filamin" evidence="4">
    <location>
        <begin position="2614"/>
        <end position="2717"/>
    </location>
</feature>
<dbReference type="PANTHER" id="PTHR47972:SF28">
    <property type="entry name" value="KINESIN-LIKE PROTEIN KLP-3"/>
    <property type="match status" value="1"/>
</dbReference>
<evidence type="ECO:0000256" key="6">
    <source>
        <dbReference type="SAM" id="MobiDB-lite"/>
    </source>
</evidence>
<feature type="repeat" description="Filamin" evidence="4">
    <location>
        <begin position="1900"/>
        <end position="1993"/>
    </location>
</feature>
<feature type="repeat" description="Filamin" evidence="4">
    <location>
        <begin position="1173"/>
        <end position="1276"/>
    </location>
</feature>
<evidence type="ECO:0000259" key="7">
    <source>
        <dbReference type="PROSITE" id="PS50067"/>
    </source>
</evidence>
<keyword evidence="1 5" id="KW-0547">Nucleotide-binding</keyword>
<dbReference type="PROSITE" id="PS50194">
    <property type="entry name" value="FILAMIN_REPEAT"/>
    <property type="match status" value="18"/>
</dbReference>
<feature type="repeat" description="Filamin" evidence="4">
    <location>
        <begin position="645"/>
        <end position="758"/>
    </location>
</feature>
<feature type="repeat" description="Filamin" evidence="4">
    <location>
        <begin position="1696"/>
        <end position="1787"/>
    </location>
</feature>
<dbReference type="Pfam" id="PF00225">
    <property type="entry name" value="Kinesin"/>
    <property type="match status" value="1"/>
</dbReference>
<evidence type="ECO:0000256" key="3">
    <source>
        <dbReference type="ARBA" id="ARBA00023175"/>
    </source>
</evidence>
<keyword evidence="3 5" id="KW-0505">Motor protein</keyword>
<dbReference type="InterPro" id="IPR036961">
    <property type="entry name" value="Kinesin_motor_dom_sf"/>
</dbReference>
<dbReference type="InterPro" id="IPR001298">
    <property type="entry name" value="Filamin/ABP280_rpt"/>
</dbReference>
<feature type="repeat" description="Filamin" evidence="4">
    <location>
        <begin position="1792"/>
        <end position="1891"/>
    </location>
</feature>
<dbReference type="SMART" id="SM00129">
    <property type="entry name" value="KISc"/>
    <property type="match status" value="1"/>
</dbReference>
<feature type="repeat" description="Filamin" evidence="4">
    <location>
        <begin position="225"/>
        <end position="326"/>
    </location>
</feature>
<evidence type="ECO:0000313" key="8">
    <source>
        <dbReference type="EMBL" id="CAL5220310.1"/>
    </source>
</evidence>
<dbReference type="Gene3D" id="3.40.850.10">
    <property type="entry name" value="Kinesin motor domain"/>
    <property type="match status" value="1"/>
</dbReference>
<feature type="repeat" description="Filamin" evidence="4">
    <location>
        <begin position="434"/>
        <end position="537"/>
    </location>
</feature>
<dbReference type="SUPFAM" id="SSF81296">
    <property type="entry name" value="E set domains"/>
    <property type="match status" value="17"/>
</dbReference>
<dbReference type="Pfam" id="PF00630">
    <property type="entry name" value="Filamin"/>
    <property type="match status" value="8"/>
</dbReference>
<evidence type="ECO:0000313" key="9">
    <source>
        <dbReference type="Proteomes" id="UP001497392"/>
    </source>
</evidence>
<dbReference type="SMART" id="SM00557">
    <property type="entry name" value="IG_FLMN"/>
    <property type="match status" value="14"/>
</dbReference>
<sequence length="3528" mass="366518">MPPSGVSGAAGSRIPVPRASSEVLKPGIGSGLYVADGPGLELVAPKVPTTFEVRNSSGAAIKAADLRVSIKGSASVKHEVRERKDGGLEVSYAAPMSGEYRISISIGPTPVPGSPFRVSCQQPYPCEKLSKVDWGLGVAFVGERYAASATVADQFGNLWTAETKLTANVLEGSTVLFPAEVRPSQREGAYEVSFEPEISGVYRLAVYLEGGRALNGSPFPVRAKTDETVAANCKMYGGGLTRAVAGQETSFTIQAVDGRNNARLMGGDTFGIEISGPGNAAPKAEVTDNDDGTYTVQWSTERAGDFLITAWLEECEVGGCAKACSVQPAEMCAERCSCEGAGLSQAQAGEPTCFKVMIRDRFGNLQTAGGDDVSVQVASAAGDQRALVTGSVSDMGRGLYKAAYMVTTAGQHEIRVLAGGKPVAGSPFALDVTPGQIRAGSCRLTGPGMHSVQLGREMRLAVHLADSFGNAIAAPGALEAHNIQVSIDGPAETAVRRGPLEQGAYGFAYSTKTPGTYTISATAAGGHMDGSPAAVTASIAEAYAPLCEVVGTPLRISTVAGEEADVAFVAKDAKGFQKSLGGDVFTVSWARAGDDEPPTFGKVVDLGTGEYTARFTAPSAGAYQVSIQHKGGNIAGCPFPAEVLHSSIAADCSYVVQEGLEKAVSGQQATFRVRAMDRFLNLAKLPPADLDAAGPKGFQALLLGPGRTEQAVELVPNRASSSGCELTGSYVPRISGMHHLAVVYRGKHIKGCPWQVTVACAAACARKSQLGGIPQHFIAGREECITVAARDSFGGATEGGDDVCLVLDHAREGSRKLVIEDCRDGTYKAVVRMDKAGLASIHAQINGQPLGLPATLHVLPAELHSLLLVSPPAIDTTAGEQAMVVVSGRDRFLNAIHQGQASLVATMRIFSATKAAGAPKEATMEAHDRGNGSYSVDCSLKQACDFEVSVHLAGYPETIVTCHGKCRAAQTCPALCQAPGPPAALAAGQSGSLTTWRCDRFGNRITSAAREVPFLASGSGPGLLRTQIIKEGDGSLEVRYSADKVGQYELAVNSSQDGEPLAGSPFSLTVIPAELSPSHCTAELAHDGSCLTAGVEASVRVHAKDHHGNTVHKMEGNDVKVSAQGPEALSFQKAQDSPATHCMRLQTAGMYLVHVTVNGHPLSGWPKTLHVTAAASEAARCMLSGACLASQVCIGGPQEFTLHTRDSFGNARAAGGEEVTVEVTGPPGTQIQRAAVTDRGNGCYGVSFQPDREGRWLLMPRVNRKAVREEGLEVHAVFGHAAAQDCAVLGSNQLAYCGSASELRLVPAGPLANHRAFLGSEKVHAHVRGTSGAASRVAASLAEDRRSWRVPLPWFESGKHHVSLYVDGAQVGSGAVAICARPNAVSLAASHFEGPGLSQCTAGERAEFIIQARDAQGHAVTRGEAPFAIRVSCGDEEVAGDVVEEGEGVSWVAYTLETAGAVTIEAILPGEAGMRSFRAACAPAVMSLAHSTVASPPDTTIAGEACSLIIKQHDRFGNPSDTQLSDLDLSICAEGPGSVEHSWHHGNDHSLCLQLASTVAGSYSIDIVDHSQDRLPDGPITLVVSAAAPVAWQSAAKFGKSLSREGILVAGAPLEVTLAVRDLHGNVWPGDAALQVSAEGPEEVPFEKTAVREFAAPLRLAGTYVVHASLGGVSLTGWPRQVTVVASREGCSGCAISGSALSGVFCDQPFQLSLTVTDCFSNSRTSGGDKVEAFLTGPGDAVLPVAVKDLGNGCYTLSSAATRPGAWTIKPRVNGEAIETAQRQLSASYGPVAAADCLLVLADNSDLECGAFQKLLVQPRNLQHGCKMTGHETVIVSMLTPKGVSLVQALTFKQAEGTYQADITSLEVGQHTLKATVDHEEICNSPQALHVVPGAPCLSASGLDESALTSAAAGQTCTARLSACNAFGARVSGGGAPLTAAYGSSGNWNAAEVADNKDGTYDISIKPQAAGSFQLVLSMEGLPNASAHKRTYSGMCVADVAAAEKCAISGVMTQLVAGQPGTLTLIRADRFGNPVLSSKGQAPFVLTSSGPSSLKRTLREAGSGTAELEICATVAGDYNLSVSCGSDKGFVPGSQVSVQVIAAPASHAHCMAEMKTPHKGGILEAGKQAELAVTVFDQYGNVTADLAGHSVEATAHGPATVPFVETAAGVYRAELKEAGSYAVRVGTQGHMLPGWPQALHVQPCAADASQCWLSGAALQGVTCGQLATAVLHTVDCFGNPRVSGGEDVTAQLHGGPSRGIPSIVKANVTDNCDGTYALQFSLALAGDWALSASVGGREVPWPEVAQLRAEYAPLAAKDCEISGVDGLVSCGSSDPIFIQAVGGRTLTGHEAFSATVKAPDGSLSAVPVVLAEGGAHYQATLQWLQTGIHKVTVYLDGHPIPSTPFGVKVGPAGLHAPACAVRGLTEICPFGMLEFEVHGRDAFGNSLQLLPRMLEVFAEPKECLADIAMAQWEEASVITVRGTVRSEGLLRVLVDGKLVLPGGHKLALDVPEHCQLAFMAPNAQCRAGEAHSALVQLLDAKGFQLQAGGAAVSASITAQAGMQEVAEIPVQVRDRGTGLYELQYTLVQAGEYVLSAWSKDASTSRAEAHIACKPGKTSPLHCRSDMSGLTNWRAGQPGKLSIIRKDRHRNLVTDIEGEAPLGVSITGPGPAHAELADGADCSTEVLCTARTAGDYVLSVFDLTSGASLFGSPFKVNLSPGALTASSSWFRVTGSTEDADPCMCAGQDVEIALAARDGYGNAVSDLGPDAVKAVATGNKACIKFEPCEASNSGKQHYLRAVFSKAGSYALGVTVTDPVTSEAVPIPAHSASQQLVILPGALAAERTQISDPPATLTAGALHDILVTPYDSHGNAGASGGRFAAELASVEDESAPVIPCQVTESTTGGRSSIVSIRATSAGQYRLRVLLYPQSSLHKENPLPECVAESPIQVVEAGASSAHSWLGSFWPPQGAVAGISAGLVIQACDEYGNKRKQGGDAFKASIRGFDADAASITDRGDGSYALRYCLPSEGAFSLCVTGPDGKHLRGSPATLTAFRDVTALAEAELQRKLSASMADLRKGLSSARGLHASLRAEAVALESFIPVIVEGAKSGMQQALAKQDLVLAESKAALAREAAARRKLHNLVQELRGNVRVFVRVKPADARAKGAPVLACEDGQRIACTAAGATKAFEFDRVFGPDSTQEQVFNDVAQLVTSALDGYNVCIFAYGQTGAGKTYTMEGTQDNPGINYRTMEELFRCIEKERTDDTTYDISASIVELYNEQVWDLLAPGGKQELELAKSIGGFDIPDLTQIGVTSPEQILGIMAKGFEHRATGCHDINAHSSRSHCLLVIHAAATDPTTGVRSVGKLTLCDLAGSERINKTGATGLTLTEAQNINRSLLELGNVISALMQQSPHVPYRNSKLTMLLQDSLGGNAKALMIANLAPSPAHATETLSSLAFASKVANVVLKTPQRKLEDSSEASASKPGGAAAASRAAADAKRSAAGAAPRAKPPQSAVAERAASKSRAFQ</sequence>
<dbReference type="PANTHER" id="PTHR47972">
    <property type="entry name" value="KINESIN-LIKE PROTEIN KLP-3"/>
    <property type="match status" value="1"/>
</dbReference>
<feature type="repeat" description="Filamin" evidence="4">
    <location>
        <begin position="539"/>
        <end position="643"/>
    </location>
</feature>
<dbReference type="InterPro" id="IPR019821">
    <property type="entry name" value="Kinesin_motor_CS"/>
</dbReference>
<evidence type="ECO:0000256" key="4">
    <source>
        <dbReference type="PROSITE-ProRule" id="PRU00087"/>
    </source>
</evidence>
<dbReference type="PROSITE" id="PS50067">
    <property type="entry name" value="KINESIN_MOTOR_2"/>
    <property type="match status" value="1"/>
</dbReference>
<dbReference type="PROSITE" id="PS00411">
    <property type="entry name" value="KINESIN_MOTOR_1"/>
    <property type="match status" value="1"/>
</dbReference>
<dbReference type="InterPro" id="IPR027417">
    <property type="entry name" value="P-loop_NTPase"/>
</dbReference>
<comment type="caution">
    <text evidence="8">The sequence shown here is derived from an EMBL/GenBank/DDBJ whole genome shotgun (WGS) entry which is preliminary data.</text>
</comment>
<feature type="repeat" description="Filamin" evidence="4">
    <location>
        <begin position="1998"/>
        <end position="2100"/>
    </location>
</feature>
<feature type="repeat" description="Filamin" evidence="4">
    <location>
        <begin position="968"/>
        <end position="1070"/>
    </location>
</feature>
<evidence type="ECO:0000256" key="1">
    <source>
        <dbReference type="ARBA" id="ARBA00022741"/>
    </source>
</evidence>
<protein>
    <submittedName>
        <fullName evidence="8">G2298 protein</fullName>
    </submittedName>
</protein>
<feature type="repeat" description="Filamin" evidence="4">
    <location>
        <begin position="187"/>
        <end position="223"/>
    </location>
</feature>
<feature type="repeat" description="Filamin" evidence="4">
    <location>
        <begin position="2940"/>
        <end position="3053"/>
    </location>
</feature>
<feature type="repeat" description="Filamin" evidence="4">
    <location>
        <begin position="2203"/>
        <end position="2300"/>
    </location>
</feature>
<dbReference type="PRINTS" id="PR00380">
    <property type="entry name" value="KINESINHEAVY"/>
</dbReference>
<dbReference type="InterPro" id="IPR014756">
    <property type="entry name" value="Ig_E-set"/>
</dbReference>
<dbReference type="Proteomes" id="UP001497392">
    <property type="component" value="Unassembled WGS sequence"/>
</dbReference>
<feature type="repeat" description="Filamin" evidence="4">
    <location>
        <begin position="25"/>
        <end position="120"/>
    </location>
</feature>
<feature type="compositionally biased region" description="Low complexity" evidence="6">
    <location>
        <begin position="3480"/>
        <end position="3512"/>
    </location>
</feature>
<dbReference type="InterPro" id="IPR013783">
    <property type="entry name" value="Ig-like_fold"/>
</dbReference>
<reference evidence="8 9" key="1">
    <citation type="submission" date="2024-06" db="EMBL/GenBank/DDBJ databases">
        <authorList>
            <person name="Kraege A."/>
            <person name="Thomma B."/>
        </authorList>
    </citation>
    <scope>NUCLEOTIDE SEQUENCE [LARGE SCALE GENOMIC DNA]</scope>
</reference>
<dbReference type="InterPro" id="IPR017868">
    <property type="entry name" value="Filamin/ABP280_repeat-like"/>
</dbReference>
<feature type="region of interest" description="Disordered" evidence="6">
    <location>
        <begin position="3471"/>
        <end position="3528"/>
    </location>
</feature>
<feature type="repeat" description="Filamin" evidence="4">
    <location>
        <begin position="2323"/>
        <end position="2409"/>
    </location>
</feature>
<feature type="binding site" evidence="5">
    <location>
        <begin position="3227"/>
        <end position="3234"/>
    </location>
    <ligand>
        <name>ATP</name>
        <dbReference type="ChEBI" id="CHEBI:30616"/>
    </ligand>
</feature>
<keyword evidence="2 5" id="KW-0067">ATP-binding</keyword>
<feature type="repeat" description="Filamin" evidence="4">
    <location>
        <begin position="328"/>
        <end position="432"/>
    </location>
</feature>
<evidence type="ECO:0000256" key="2">
    <source>
        <dbReference type="ARBA" id="ARBA00022840"/>
    </source>
</evidence>
<proteinExistence type="inferred from homology"/>
<feature type="domain" description="Kinesin motor" evidence="7">
    <location>
        <begin position="3150"/>
        <end position="3465"/>
    </location>
</feature>
<dbReference type="EMBL" id="CAXHTA020000003">
    <property type="protein sequence ID" value="CAL5220310.1"/>
    <property type="molecule type" value="Genomic_DNA"/>
</dbReference>
<name>A0ABP1FK27_9CHLO</name>